<gene>
    <name evidence="11" type="ordered locus">Ssol_1593</name>
</gene>
<keyword evidence="2" id="KW-0436">Ligase</keyword>
<evidence type="ECO:0000256" key="2">
    <source>
        <dbReference type="ARBA" id="ARBA00022598"/>
    </source>
</evidence>
<dbReference type="CDD" id="cd01995">
    <property type="entry name" value="QueC-like"/>
    <property type="match status" value="1"/>
</dbReference>
<dbReference type="InterPro" id="IPR018317">
    <property type="entry name" value="QueC"/>
</dbReference>
<keyword evidence="4" id="KW-0547">Nucleotide-binding</keyword>
<comment type="catalytic activity">
    <reaction evidence="10">
        <text>7-carboxy-7-carbaguanine + NH4(+) + 2 ATP = 7-cyano-7-carbaguanine + 2 AMP + 2 diphosphate + 2 H(+)</text>
        <dbReference type="Rhea" id="RHEA:27982"/>
        <dbReference type="ChEBI" id="CHEBI:15378"/>
        <dbReference type="ChEBI" id="CHEBI:28938"/>
        <dbReference type="ChEBI" id="CHEBI:30616"/>
        <dbReference type="ChEBI" id="CHEBI:33019"/>
        <dbReference type="ChEBI" id="CHEBI:45075"/>
        <dbReference type="ChEBI" id="CHEBI:61036"/>
        <dbReference type="ChEBI" id="CHEBI:456215"/>
        <dbReference type="EC" id="6.3.4.20"/>
    </reaction>
</comment>
<evidence type="ECO:0000256" key="6">
    <source>
        <dbReference type="ARBA" id="ARBA00022840"/>
    </source>
</evidence>
<protein>
    <recommendedName>
        <fullName evidence="9">7-cyano-7-deazaguanine synthase</fullName>
        <ecNumber evidence="9">6.3.4.20</ecNumber>
    </recommendedName>
</protein>
<comment type="pathway">
    <text evidence="1">Purine metabolism; 7-cyano-7-deazaguanine biosynthesis.</text>
</comment>
<evidence type="ECO:0000256" key="8">
    <source>
        <dbReference type="ARBA" id="ARBA00037993"/>
    </source>
</evidence>
<sequence length="245" mass="28450">MVEEAIIQLTGGIDSTVLAYYLKKDKYVLHGTFIHYGYPPQIKELELVKELSKKLDIPLKIIDFSSYIKSFDLPPIDSIQYIIKYQFVVEILASFSAYPNLNTMFVGWLKDEWNNRISLLKDIESLMGFKVIAPFHTMVKSEVIKLGNELGVDFTKTHSCIVSGKMHCGICMACRSRRRAFEEVKVKDPTIYYYNLPPAEVDKLSRELSLEEFVERFFKPFLQYTGEYPKEFVDNLAHILRKYNG</sequence>
<accession>D0KSU6</accession>
<dbReference type="RefSeq" id="WP_009992829.1">
    <property type="nucleotide sequence ID" value="NZ_ACUK01000404.1"/>
</dbReference>
<evidence type="ECO:0000256" key="4">
    <source>
        <dbReference type="ARBA" id="ARBA00022741"/>
    </source>
</evidence>
<evidence type="ECO:0000256" key="9">
    <source>
        <dbReference type="ARBA" id="ARBA00039149"/>
    </source>
</evidence>
<dbReference type="EMBL" id="CP001800">
    <property type="protein sequence ID" value="ACX91815.1"/>
    <property type="molecule type" value="Genomic_DNA"/>
</dbReference>
<dbReference type="AlphaFoldDB" id="D0KSU6"/>
<dbReference type="Pfam" id="PF06508">
    <property type="entry name" value="QueC"/>
    <property type="match status" value="2"/>
</dbReference>
<dbReference type="GO" id="GO:0046872">
    <property type="term" value="F:metal ion binding"/>
    <property type="evidence" value="ECO:0007669"/>
    <property type="project" value="UniProtKB-KW"/>
</dbReference>
<dbReference type="PANTHER" id="PTHR42914">
    <property type="entry name" value="7-CYANO-7-DEAZAGUANINE SYNTHASE"/>
    <property type="match status" value="1"/>
</dbReference>
<evidence type="ECO:0000313" key="11">
    <source>
        <dbReference type="EMBL" id="ACX91815.1"/>
    </source>
</evidence>
<evidence type="ECO:0000256" key="3">
    <source>
        <dbReference type="ARBA" id="ARBA00022723"/>
    </source>
</evidence>
<keyword evidence="3" id="KW-0479">Metal-binding</keyword>
<dbReference type="PANTHER" id="PTHR42914:SF1">
    <property type="entry name" value="7-CYANO-7-DEAZAGUANINE SYNTHASE"/>
    <property type="match status" value="1"/>
</dbReference>
<proteinExistence type="inferred from homology"/>
<dbReference type="KEGG" id="sol:Ssol_1593"/>
<evidence type="ECO:0000256" key="10">
    <source>
        <dbReference type="ARBA" id="ARBA00047890"/>
    </source>
</evidence>
<evidence type="ECO:0000256" key="5">
    <source>
        <dbReference type="ARBA" id="ARBA00022833"/>
    </source>
</evidence>
<name>D0KSU6_SACS9</name>
<keyword evidence="6" id="KW-0067">ATP-binding</keyword>
<comment type="function">
    <text evidence="7">Catalyzes the ATP-dependent conversion of 7-carboxy-7-deazaguanine (CDG) to 7-cyano-7-deazaguanine (preQ(0)).</text>
</comment>
<dbReference type="HOGENOM" id="CLU_081854_1_0_2"/>
<evidence type="ECO:0000256" key="7">
    <source>
        <dbReference type="ARBA" id="ARBA00037768"/>
    </source>
</evidence>
<dbReference type="GO" id="GO:0016874">
    <property type="term" value="F:ligase activity"/>
    <property type="evidence" value="ECO:0007669"/>
    <property type="project" value="UniProtKB-KW"/>
</dbReference>
<comment type="similarity">
    <text evidence="8">Belongs to the QueC family.</text>
</comment>
<organism evidence="11">
    <name type="scientific">Saccharolobus solfataricus (strain 98/2)</name>
    <name type="common">Sulfolobus solfataricus</name>
    <dbReference type="NCBI Taxonomy" id="555311"/>
    <lineage>
        <taxon>Archaea</taxon>
        <taxon>Thermoproteota</taxon>
        <taxon>Thermoprotei</taxon>
        <taxon>Sulfolobales</taxon>
        <taxon>Sulfolobaceae</taxon>
        <taxon>Saccharolobus</taxon>
    </lineage>
</organism>
<dbReference type="GO" id="GO:0005524">
    <property type="term" value="F:ATP binding"/>
    <property type="evidence" value="ECO:0007669"/>
    <property type="project" value="UniProtKB-KW"/>
</dbReference>
<dbReference type="SUPFAM" id="SSF52402">
    <property type="entry name" value="Adenine nucleotide alpha hydrolases-like"/>
    <property type="match status" value="1"/>
</dbReference>
<reference evidence="11" key="1">
    <citation type="submission" date="2009-10" db="EMBL/GenBank/DDBJ databases">
        <title>Complete sequence of Sulfolobus solfataricus 98/2.</title>
        <authorList>
            <consortium name="US DOE Joint Genome Institute"/>
            <person name="Lucas S."/>
            <person name="Copeland A."/>
            <person name="Lapidus A."/>
            <person name="Glavina del Rio T."/>
            <person name="Tice H."/>
            <person name="Bruce D."/>
            <person name="Goodwin L."/>
            <person name="Pitluck S."/>
            <person name="Munk A.C."/>
            <person name="Brettin T."/>
            <person name="Detter J.C."/>
            <person name="Han C."/>
            <person name="Tapia R."/>
            <person name="Larimer F."/>
            <person name="Land M."/>
            <person name="Hauser L."/>
            <person name="Kyrpides N."/>
            <person name="Ovchinnikova G."/>
            <person name="Mead D."/>
        </authorList>
    </citation>
    <scope>NUCLEOTIDE SEQUENCE [LARGE SCALE GENOMIC DNA]</scope>
    <source>
        <strain evidence="11">98/2</strain>
    </source>
</reference>
<dbReference type="InterPro" id="IPR014729">
    <property type="entry name" value="Rossmann-like_a/b/a_fold"/>
</dbReference>
<dbReference type="Gene3D" id="3.40.50.620">
    <property type="entry name" value="HUPs"/>
    <property type="match status" value="1"/>
</dbReference>
<evidence type="ECO:0000256" key="1">
    <source>
        <dbReference type="ARBA" id="ARBA00005061"/>
    </source>
</evidence>
<keyword evidence="5" id="KW-0862">Zinc</keyword>
<dbReference type="EC" id="6.3.4.20" evidence="9"/>
<dbReference type="GeneID" id="1454829"/>